<evidence type="ECO:0000256" key="3">
    <source>
        <dbReference type="ARBA" id="ARBA00022553"/>
    </source>
</evidence>
<dbReference type="PANTHER" id="PTHR43711">
    <property type="entry name" value="TWO-COMPONENT HISTIDINE KINASE"/>
    <property type="match status" value="1"/>
</dbReference>
<comment type="caution">
    <text evidence="8">The sequence shown here is derived from an EMBL/GenBank/DDBJ whole genome shotgun (WGS) entry which is preliminary data.</text>
</comment>
<evidence type="ECO:0000256" key="2">
    <source>
        <dbReference type="ARBA" id="ARBA00012438"/>
    </source>
</evidence>
<keyword evidence="6" id="KW-0902">Two-component regulatory system</keyword>
<dbReference type="InterPro" id="IPR050736">
    <property type="entry name" value="Sensor_HK_Regulatory"/>
</dbReference>
<protein>
    <recommendedName>
        <fullName evidence="2">histidine kinase</fullName>
        <ecNumber evidence="2">2.7.13.3</ecNumber>
    </recommendedName>
</protein>
<feature type="domain" description="Histidine kinase" evidence="7">
    <location>
        <begin position="143"/>
        <end position="358"/>
    </location>
</feature>
<dbReference type="Gene3D" id="1.10.287.130">
    <property type="match status" value="1"/>
</dbReference>
<keyword evidence="5" id="KW-0418">Kinase</keyword>
<dbReference type="Proteomes" id="UP000178449">
    <property type="component" value="Unassembled WGS sequence"/>
</dbReference>
<dbReference type="PROSITE" id="PS50109">
    <property type="entry name" value="HIS_KIN"/>
    <property type="match status" value="1"/>
</dbReference>
<evidence type="ECO:0000256" key="1">
    <source>
        <dbReference type="ARBA" id="ARBA00000085"/>
    </source>
</evidence>
<reference evidence="8 9" key="1">
    <citation type="journal article" date="2016" name="Nat. Commun.">
        <title>Thousands of microbial genomes shed light on interconnected biogeochemical processes in an aquifer system.</title>
        <authorList>
            <person name="Anantharaman K."/>
            <person name="Brown C.T."/>
            <person name="Hug L.A."/>
            <person name="Sharon I."/>
            <person name="Castelle C.J."/>
            <person name="Probst A.J."/>
            <person name="Thomas B.C."/>
            <person name="Singh A."/>
            <person name="Wilkins M.J."/>
            <person name="Karaoz U."/>
            <person name="Brodie E.L."/>
            <person name="Williams K.H."/>
            <person name="Hubbard S.S."/>
            <person name="Banfield J.F."/>
        </authorList>
    </citation>
    <scope>NUCLEOTIDE SEQUENCE [LARGE SCALE GENOMIC DNA]</scope>
</reference>
<dbReference type="SMART" id="SM00387">
    <property type="entry name" value="HATPase_c"/>
    <property type="match status" value="1"/>
</dbReference>
<comment type="catalytic activity">
    <reaction evidence="1">
        <text>ATP + protein L-histidine = ADP + protein N-phospho-L-histidine.</text>
        <dbReference type="EC" id="2.7.13.3"/>
    </reaction>
</comment>
<dbReference type="PRINTS" id="PR00344">
    <property type="entry name" value="BCTRLSENSOR"/>
</dbReference>
<keyword evidence="4" id="KW-0808">Transferase</keyword>
<dbReference type="InterPro" id="IPR003594">
    <property type="entry name" value="HATPase_dom"/>
</dbReference>
<dbReference type="SUPFAM" id="SSF55874">
    <property type="entry name" value="ATPase domain of HSP90 chaperone/DNA topoisomerase II/histidine kinase"/>
    <property type="match status" value="1"/>
</dbReference>
<dbReference type="InterPro" id="IPR005467">
    <property type="entry name" value="His_kinase_dom"/>
</dbReference>
<dbReference type="InterPro" id="IPR004358">
    <property type="entry name" value="Sig_transdc_His_kin-like_C"/>
</dbReference>
<keyword evidence="3" id="KW-0597">Phosphoprotein</keyword>
<name>A0A1F6GGC7_9PROT</name>
<dbReference type="InterPro" id="IPR003661">
    <property type="entry name" value="HisK_dim/P_dom"/>
</dbReference>
<dbReference type="SUPFAM" id="SSF52172">
    <property type="entry name" value="CheY-like"/>
    <property type="match status" value="1"/>
</dbReference>
<dbReference type="SUPFAM" id="SSF47384">
    <property type="entry name" value="Homodimeric domain of signal transducing histidine kinase"/>
    <property type="match status" value="1"/>
</dbReference>
<dbReference type="InterPro" id="IPR036097">
    <property type="entry name" value="HisK_dim/P_sf"/>
</dbReference>
<dbReference type="PANTHER" id="PTHR43711:SF31">
    <property type="entry name" value="HISTIDINE KINASE"/>
    <property type="match status" value="1"/>
</dbReference>
<dbReference type="GO" id="GO:0000155">
    <property type="term" value="F:phosphorelay sensor kinase activity"/>
    <property type="evidence" value="ECO:0007669"/>
    <property type="project" value="InterPro"/>
</dbReference>
<dbReference type="SMART" id="SM00388">
    <property type="entry name" value="HisKA"/>
    <property type="match status" value="1"/>
</dbReference>
<dbReference type="Pfam" id="PF00512">
    <property type="entry name" value="HisKA"/>
    <property type="match status" value="1"/>
</dbReference>
<proteinExistence type="predicted"/>
<evidence type="ECO:0000256" key="4">
    <source>
        <dbReference type="ARBA" id="ARBA00022679"/>
    </source>
</evidence>
<gene>
    <name evidence="8" type="ORF">A2527_10880</name>
</gene>
<dbReference type="EMBL" id="MFNE01000004">
    <property type="protein sequence ID" value="OGG97163.1"/>
    <property type="molecule type" value="Genomic_DNA"/>
</dbReference>
<dbReference type="InterPro" id="IPR011006">
    <property type="entry name" value="CheY-like_superfamily"/>
</dbReference>
<dbReference type="EC" id="2.7.13.3" evidence="2"/>
<dbReference type="InterPro" id="IPR036890">
    <property type="entry name" value="HATPase_C_sf"/>
</dbReference>
<dbReference type="AlphaFoldDB" id="A0A1F6GGC7"/>
<organism evidence="8 9">
    <name type="scientific">Candidatus Lambdaproteobacteria bacterium RIFOXYD2_FULL_50_16</name>
    <dbReference type="NCBI Taxonomy" id="1817772"/>
    <lineage>
        <taxon>Bacteria</taxon>
        <taxon>Pseudomonadati</taxon>
        <taxon>Pseudomonadota</taxon>
        <taxon>Candidatus Lambdaproteobacteria</taxon>
    </lineage>
</organism>
<sequence>MNLTPSVRISKILAVTSALELAQWTGFLSDPSCTWTLAQSDEEALFFLKKEVFDLVLFGGSDPQALLEATLRLGKAQGPVIFLLDEVDDLALGRAFEGGAADLMVRPLNVAEFKARIKVQLKLRRVQAELAQSVRSQKELLTVLSHDLQNPLGSVALFLNLVEESPELLPEFLPNLKDSVNAGLQVIDMVRQLRNFGDHPLELAPVSVDRTINQVVNNMKNHLRQKKVGLVFELEPGLKVLAEPVSLANSVLANLISNGIKFSMRGSPLVVGAKLEGDWVCFDVRDQGIGIPQLMMSQLFDLTRNVHRLGTEGEEGTGYGLILLKKFLDFYGGRIQFQSSEQGPNRGTCVKIFLKNLKQNKSALLKG</sequence>
<dbReference type="Pfam" id="PF02518">
    <property type="entry name" value="HATPase_c"/>
    <property type="match status" value="1"/>
</dbReference>
<dbReference type="Gene3D" id="3.30.565.10">
    <property type="entry name" value="Histidine kinase-like ATPase, C-terminal domain"/>
    <property type="match status" value="1"/>
</dbReference>
<evidence type="ECO:0000256" key="6">
    <source>
        <dbReference type="ARBA" id="ARBA00023012"/>
    </source>
</evidence>
<evidence type="ECO:0000256" key="5">
    <source>
        <dbReference type="ARBA" id="ARBA00022777"/>
    </source>
</evidence>
<dbReference type="Gene3D" id="3.40.50.2300">
    <property type="match status" value="1"/>
</dbReference>
<accession>A0A1F6GGC7</accession>
<evidence type="ECO:0000313" key="8">
    <source>
        <dbReference type="EMBL" id="OGG97163.1"/>
    </source>
</evidence>
<dbReference type="CDD" id="cd00075">
    <property type="entry name" value="HATPase"/>
    <property type="match status" value="1"/>
</dbReference>
<evidence type="ECO:0000313" key="9">
    <source>
        <dbReference type="Proteomes" id="UP000178449"/>
    </source>
</evidence>
<dbReference type="STRING" id="1817772.A2527_10880"/>
<dbReference type="CDD" id="cd00082">
    <property type="entry name" value="HisKA"/>
    <property type="match status" value="1"/>
</dbReference>
<evidence type="ECO:0000259" key="7">
    <source>
        <dbReference type="PROSITE" id="PS50109"/>
    </source>
</evidence>